<dbReference type="InterPro" id="IPR050640">
    <property type="entry name" value="Bact_2-comp_sensor_kinase"/>
</dbReference>
<dbReference type="Pfam" id="PF00672">
    <property type="entry name" value="HAMP"/>
    <property type="match status" value="1"/>
</dbReference>
<keyword evidence="8 16" id="KW-0418">Kinase</keyword>
<keyword evidence="10" id="KW-0902">Two-component regulatory system</keyword>
<dbReference type="HOGENOM" id="CLU_020473_6_1_9"/>
<keyword evidence="9 13" id="KW-1133">Transmembrane helix</keyword>
<feature type="transmembrane region" description="Helical" evidence="13">
    <location>
        <begin position="306"/>
        <end position="325"/>
    </location>
</feature>
<protein>
    <recommendedName>
        <fullName evidence="3">histidine kinase</fullName>
        <ecNumber evidence="3">2.7.13.3</ecNumber>
    </recommendedName>
</protein>
<organism evidence="16 17">
    <name type="scientific">[Clostridium] hylemonae DSM 15053</name>
    <dbReference type="NCBI Taxonomy" id="553973"/>
    <lineage>
        <taxon>Bacteria</taxon>
        <taxon>Bacillati</taxon>
        <taxon>Bacillota</taxon>
        <taxon>Clostridia</taxon>
        <taxon>Lachnospirales</taxon>
        <taxon>Lachnospiraceae</taxon>
    </lineage>
</organism>
<dbReference type="InterPro" id="IPR003594">
    <property type="entry name" value="HATPase_dom"/>
</dbReference>
<dbReference type="PROSITE" id="PS50109">
    <property type="entry name" value="HIS_KIN"/>
    <property type="match status" value="1"/>
</dbReference>
<comment type="catalytic activity">
    <reaction evidence="1">
        <text>ATP + protein L-histidine = ADP + protein N-phospho-L-histidine.</text>
        <dbReference type="EC" id="2.7.13.3"/>
    </reaction>
</comment>
<dbReference type="InterPro" id="IPR033479">
    <property type="entry name" value="dCache_1"/>
</dbReference>
<dbReference type="Gene3D" id="3.30.450.20">
    <property type="entry name" value="PAS domain"/>
    <property type="match status" value="1"/>
</dbReference>
<dbReference type="eggNOG" id="COG2972">
    <property type="taxonomic scope" value="Bacteria"/>
</dbReference>
<dbReference type="InterPro" id="IPR010559">
    <property type="entry name" value="Sig_transdc_His_kin_internal"/>
</dbReference>
<dbReference type="RefSeq" id="WP_006441944.1">
    <property type="nucleotide sequence ID" value="NZ_GG657759.1"/>
</dbReference>
<reference evidence="16" key="2">
    <citation type="submission" date="2013-06" db="EMBL/GenBank/DDBJ databases">
        <title>Draft genome sequence of Clostridium hylemonae (DSM 15053).</title>
        <authorList>
            <person name="Sudarsanam P."/>
            <person name="Ley R."/>
            <person name="Guruge J."/>
            <person name="Turnbaugh P.J."/>
            <person name="Mahowald M."/>
            <person name="Liep D."/>
            <person name="Gordon J."/>
        </authorList>
    </citation>
    <scope>NUCLEOTIDE SEQUENCE</scope>
    <source>
        <strain evidence="16">DSM 15053</strain>
    </source>
</reference>
<comment type="caution">
    <text evidence="16">The sequence shown here is derived from an EMBL/GenBank/DDBJ whole genome shotgun (WGS) entry which is preliminary data.</text>
</comment>
<evidence type="ECO:0000256" key="12">
    <source>
        <dbReference type="SAM" id="Coils"/>
    </source>
</evidence>
<dbReference type="Gene3D" id="3.30.565.10">
    <property type="entry name" value="Histidine kinase-like ATPase, C-terminal domain"/>
    <property type="match status" value="1"/>
</dbReference>
<dbReference type="PROSITE" id="PS50885">
    <property type="entry name" value="HAMP"/>
    <property type="match status" value="1"/>
</dbReference>
<keyword evidence="17" id="KW-1185">Reference proteome</keyword>
<dbReference type="Gene3D" id="6.10.340.10">
    <property type="match status" value="1"/>
</dbReference>
<feature type="coiled-coil region" evidence="12">
    <location>
        <begin position="333"/>
        <end position="387"/>
    </location>
</feature>
<evidence type="ECO:0000256" key="5">
    <source>
        <dbReference type="ARBA" id="ARBA00022553"/>
    </source>
</evidence>
<dbReference type="InterPro" id="IPR036890">
    <property type="entry name" value="HATPase_C_sf"/>
</dbReference>
<evidence type="ECO:0000256" key="13">
    <source>
        <dbReference type="SAM" id="Phobius"/>
    </source>
</evidence>
<dbReference type="Pfam" id="PF02518">
    <property type="entry name" value="HATPase_c"/>
    <property type="match status" value="1"/>
</dbReference>
<evidence type="ECO:0000256" key="4">
    <source>
        <dbReference type="ARBA" id="ARBA00022475"/>
    </source>
</evidence>
<keyword evidence="6" id="KW-0808">Transferase</keyword>
<proteinExistence type="predicted"/>
<name>C0BXS4_9FIRM</name>
<keyword evidence="12" id="KW-0175">Coiled coil</keyword>
<feature type="domain" description="Histidine kinase" evidence="14">
    <location>
        <begin position="486"/>
        <end position="595"/>
    </location>
</feature>
<sequence length="605" mass="68815">MTDKIYKLFERVKSIYQKRSLQFILSISFTLVSVAVMIGVAAGFSQRFVKSTERLAISNNKNVLDQMNLNLDNYLHNMMSISNTLYYSIIKNVDFGKDSASYVGSQMKLLYEANATSLVSIAIFSDEGELIAAQPLSRTKQNVDPVTAEWFIRANKQIENVHFSTPHVENLFINSDNIYHWVVSLSRSVEMTKDGEIVHGVVLVNMNFTGIEQICKNVDLGESGYVYIVDRSGELIYHPKQQLIYGGITSENNKKAAQYSEGSHIETFQGKERQITVKTVGYTGWKIIGVSPTADITSQYMQNSQFIWIVALIGVIILVFVNMVISSRVANPIKQLERSVRKLERNNLNAKVKIGGTYEIRHLGKTLQSMADNMKKLMDDIVKEQEDKRKSEMSALQSQINPHFLYNTLDSIIWMIENERYEGAIDMVTALARLFRISLSKGKNIITVEQELQHAENYLIIQKVRYKNKFDYDISMEKNCAQCATIKLIIQPLIENSIYHGMEYMDGDGRIYIRAYRKEDTLYIEIEDNGPGMTEAQVEELQNGTLRSSKGKGSGIGFQNVRERIRLYFGQQYGLDVESEPDEGTTVRIRLPATTIDKLEIGRGD</sequence>
<dbReference type="EC" id="2.7.13.3" evidence="3"/>
<reference evidence="16" key="1">
    <citation type="submission" date="2009-02" db="EMBL/GenBank/DDBJ databases">
        <authorList>
            <person name="Fulton L."/>
            <person name="Clifton S."/>
            <person name="Fulton B."/>
            <person name="Xu J."/>
            <person name="Minx P."/>
            <person name="Pepin K.H."/>
            <person name="Johnson M."/>
            <person name="Bhonagiri V."/>
            <person name="Nash W.E."/>
            <person name="Mardis E.R."/>
            <person name="Wilson R.K."/>
        </authorList>
    </citation>
    <scope>NUCLEOTIDE SEQUENCE [LARGE SCALE GENOMIC DNA]</scope>
    <source>
        <strain evidence="16">DSM 15053</strain>
    </source>
</reference>
<evidence type="ECO:0000259" key="15">
    <source>
        <dbReference type="PROSITE" id="PS50885"/>
    </source>
</evidence>
<dbReference type="Proteomes" id="UP000004893">
    <property type="component" value="Unassembled WGS sequence"/>
</dbReference>
<evidence type="ECO:0000256" key="1">
    <source>
        <dbReference type="ARBA" id="ARBA00000085"/>
    </source>
</evidence>
<evidence type="ECO:0000313" key="16">
    <source>
        <dbReference type="EMBL" id="EEG75381.1"/>
    </source>
</evidence>
<dbReference type="PANTHER" id="PTHR34220:SF7">
    <property type="entry name" value="SENSOR HISTIDINE KINASE YPDA"/>
    <property type="match status" value="1"/>
</dbReference>
<dbReference type="PRINTS" id="PR00344">
    <property type="entry name" value="BCTRLSENSOR"/>
</dbReference>
<evidence type="ECO:0000313" key="17">
    <source>
        <dbReference type="Proteomes" id="UP000004893"/>
    </source>
</evidence>
<keyword evidence="7 13" id="KW-0812">Transmembrane</keyword>
<keyword evidence="11 13" id="KW-0472">Membrane</keyword>
<dbReference type="PANTHER" id="PTHR34220">
    <property type="entry name" value="SENSOR HISTIDINE KINASE YPDA"/>
    <property type="match status" value="1"/>
</dbReference>
<evidence type="ECO:0000256" key="10">
    <source>
        <dbReference type="ARBA" id="ARBA00023012"/>
    </source>
</evidence>
<dbReference type="SUPFAM" id="SSF55874">
    <property type="entry name" value="ATPase domain of HSP90 chaperone/DNA topoisomerase II/histidine kinase"/>
    <property type="match status" value="1"/>
</dbReference>
<evidence type="ECO:0000256" key="7">
    <source>
        <dbReference type="ARBA" id="ARBA00022692"/>
    </source>
</evidence>
<feature type="transmembrane region" description="Helical" evidence="13">
    <location>
        <begin position="21"/>
        <end position="44"/>
    </location>
</feature>
<dbReference type="CDD" id="cd12912">
    <property type="entry name" value="PDC2_MCP_like"/>
    <property type="match status" value="1"/>
</dbReference>
<evidence type="ECO:0000256" key="8">
    <source>
        <dbReference type="ARBA" id="ARBA00022777"/>
    </source>
</evidence>
<dbReference type="SUPFAM" id="SSF158472">
    <property type="entry name" value="HAMP domain-like"/>
    <property type="match status" value="1"/>
</dbReference>
<comment type="subcellular location">
    <subcellularLocation>
        <location evidence="2">Cell membrane</location>
        <topology evidence="2">Multi-pass membrane protein</topology>
    </subcellularLocation>
</comment>
<dbReference type="GO" id="GO:0000155">
    <property type="term" value="F:phosphorelay sensor kinase activity"/>
    <property type="evidence" value="ECO:0007669"/>
    <property type="project" value="InterPro"/>
</dbReference>
<accession>C0BXS4</accession>
<dbReference type="EMBL" id="ABYI02000012">
    <property type="protein sequence ID" value="EEG75381.1"/>
    <property type="molecule type" value="Genomic_DNA"/>
</dbReference>
<gene>
    <name evidence="16" type="ORF">CLOHYLEM_04611</name>
</gene>
<keyword evidence="4" id="KW-1003">Cell membrane</keyword>
<evidence type="ECO:0000259" key="14">
    <source>
        <dbReference type="PROSITE" id="PS50109"/>
    </source>
</evidence>
<dbReference type="AlphaFoldDB" id="C0BXS4"/>
<dbReference type="Pfam" id="PF02743">
    <property type="entry name" value="dCache_1"/>
    <property type="match status" value="1"/>
</dbReference>
<dbReference type="InterPro" id="IPR005467">
    <property type="entry name" value="His_kinase_dom"/>
</dbReference>
<evidence type="ECO:0000256" key="9">
    <source>
        <dbReference type="ARBA" id="ARBA00022989"/>
    </source>
</evidence>
<dbReference type="SMART" id="SM00387">
    <property type="entry name" value="HATPase_c"/>
    <property type="match status" value="1"/>
</dbReference>
<dbReference type="InterPro" id="IPR003660">
    <property type="entry name" value="HAMP_dom"/>
</dbReference>
<evidence type="ECO:0000256" key="2">
    <source>
        <dbReference type="ARBA" id="ARBA00004651"/>
    </source>
</evidence>
<dbReference type="InterPro" id="IPR004358">
    <property type="entry name" value="Sig_transdc_His_kin-like_C"/>
</dbReference>
<feature type="domain" description="HAMP" evidence="15">
    <location>
        <begin position="327"/>
        <end position="379"/>
    </location>
</feature>
<dbReference type="CDD" id="cd06225">
    <property type="entry name" value="HAMP"/>
    <property type="match status" value="1"/>
</dbReference>
<evidence type="ECO:0000256" key="3">
    <source>
        <dbReference type="ARBA" id="ARBA00012438"/>
    </source>
</evidence>
<dbReference type="Pfam" id="PF06580">
    <property type="entry name" value="His_kinase"/>
    <property type="match status" value="1"/>
</dbReference>
<dbReference type="GO" id="GO:0005886">
    <property type="term" value="C:plasma membrane"/>
    <property type="evidence" value="ECO:0007669"/>
    <property type="project" value="UniProtKB-SubCell"/>
</dbReference>
<evidence type="ECO:0000256" key="6">
    <source>
        <dbReference type="ARBA" id="ARBA00022679"/>
    </source>
</evidence>
<evidence type="ECO:0000256" key="11">
    <source>
        <dbReference type="ARBA" id="ARBA00023136"/>
    </source>
</evidence>
<dbReference type="SMART" id="SM00304">
    <property type="entry name" value="HAMP"/>
    <property type="match status" value="1"/>
</dbReference>
<keyword evidence="5" id="KW-0597">Phosphoprotein</keyword>
<dbReference type="STRING" id="553973.CLOHYLEM_04611"/>